<accession>A0A915BDQ9</accession>
<name>A0A915BDQ9_PARUN</name>
<evidence type="ECO:0000313" key="2">
    <source>
        <dbReference type="WBParaSite" id="PgR035X_g105_t01"/>
    </source>
</evidence>
<keyword evidence="1" id="KW-1185">Reference proteome</keyword>
<proteinExistence type="predicted"/>
<evidence type="ECO:0000313" key="1">
    <source>
        <dbReference type="Proteomes" id="UP000887569"/>
    </source>
</evidence>
<dbReference type="WBParaSite" id="PgR035X_g105_t01">
    <property type="protein sequence ID" value="PgR035X_g105_t01"/>
    <property type="gene ID" value="PgR035X_g105"/>
</dbReference>
<reference evidence="2" key="1">
    <citation type="submission" date="2022-11" db="UniProtKB">
        <authorList>
            <consortium name="WormBaseParasite"/>
        </authorList>
    </citation>
    <scope>IDENTIFICATION</scope>
</reference>
<dbReference type="Proteomes" id="UP000887569">
    <property type="component" value="Unplaced"/>
</dbReference>
<dbReference type="AlphaFoldDB" id="A0A915BDQ9"/>
<sequence>SLILVANYAAESGNVIRAKRQSCGCYIPPGCSCMPSQNVQQPSYQIPTQQYQSAQQYYQPVQQQYYQPSQQYYQNSPQYYQPSQQYYQQSYQPVSSYVPTQQYQPVSQGTVGCGGGSYAPTGCSCPSGYGVCSGNYNRCCRKR</sequence>
<organism evidence="1 2">
    <name type="scientific">Parascaris univalens</name>
    <name type="common">Nematode worm</name>
    <dbReference type="NCBI Taxonomy" id="6257"/>
    <lineage>
        <taxon>Eukaryota</taxon>
        <taxon>Metazoa</taxon>
        <taxon>Ecdysozoa</taxon>
        <taxon>Nematoda</taxon>
        <taxon>Chromadorea</taxon>
        <taxon>Rhabditida</taxon>
        <taxon>Spirurina</taxon>
        <taxon>Ascaridomorpha</taxon>
        <taxon>Ascaridoidea</taxon>
        <taxon>Ascarididae</taxon>
        <taxon>Parascaris</taxon>
    </lineage>
</organism>
<protein>
    <submittedName>
        <fullName evidence="2">Uncharacterized protein</fullName>
    </submittedName>
</protein>